<protein>
    <recommendedName>
        <fullName evidence="1">2-oxoacid dehydrogenase acyltransferase catalytic domain-containing protein</fullName>
    </recommendedName>
</protein>
<keyword evidence="3" id="KW-1185">Reference proteome</keyword>
<dbReference type="InterPro" id="IPR001078">
    <property type="entry name" value="2-oxoacid_DH_actylTfrase"/>
</dbReference>
<dbReference type="Pfam" id="PF00198">
    <property type="entry name" value="2-oxoacid_dh"/>
    <property type="match status" value="1"/>
</dbReference>
<evidence type="ECO:0000313" key="2">
    <source>
        <dbReference type="EMBL" id="UYP44247.1"/>
    </source>
</evidence>
<feature type="domain" description="2-oxoacid dehydrogenase acyltransferase catalytic" evidence="1">
    <location>
        <begin position="195"/>
        <end position="276"/>
    </location>
</feature>
<dbReference type="Gene3D" id="3.30.559.10">
    <property type="entry name" value="Chloramphenicol acetyltransferase-like domain"/>
    <property type="match status" value="1"/>
</dbReference>
<gene>
    <name evidence="2" type="ORF">NEF87_000532</name>
</gene>
<reference evidence="2" key="1">
    <citation type="submission" date="2022-09" db="EMBL/GenBank/DDBJ databases">
        <title>Actin cytoskeleton and complex cell architecture in an #Asgard archaeon.</title>
        <authorList>
            <person name="Ponce Toledo R.I."/>
            <person name="Schleper C."/>
            <person name="Rodrigues Oliveira T."/>
            <person name="Wollweber F."/>
            <person name="Xu J."/>
            <person name="Rittmann S."/>
            <person name="Klingl A."/>
            <person name="Pilhofer M."/>
        </authorList>
    </citation>
    <scope>NUCLEOTIDE SEQUENCE</scope>
    <source>
        <strain evidence="2">B-35</strain>
    </source>
</reference>
<proteinExistence type="predicted"/>
<name>A0ABY6HMZ6_9ARCH</name>
<accession>A0ABY6HMZ6</accession>
<sequence>MSRYDATRVKNIPSMKILEPHVMKTRDESVAYFRIQLDVTNSLEFLEKYNADHNLDKTNRLTFFHIFLTACTRSFAMYPQMNRFILGRQFWQRNRIQFSFLVKKQLKYKAKETVAKIDFDPFDTVDTVRERIHKYVNKARSEKGSEADSEMNFFGKLPRLLLMLGVKIMRLLDFFGIMPKSMIESDPLYTGAMMANLGSIGLNASLHHIFDWGNMSWCFMVGNYRYVPVANEKGEVYARKMVDIGTTVDERIATGLSYIMGMKTLQRFIENPEELLTPPKLSRTLLDELALVDWEILRKTGKKKPRQYPKEFVID</sequence>
<evidence type="ECO:0000259" key="1">
    <source>
        <dbReference type="Pfam" id="PF00198"/>
    </source>
</evidence>
<dbReference type="SUPFAM" id="SSF52777">
    <property type="entry name" value="CoA-dependent acyltransferases"/>
    <property type="match status" value="1"/>
</dbReference>
<dbReference type="EMBL" id="CP104013">
    <property type="protein sequence ID" value="UYP44247.1"/>
    <property type="molecule type" value="Genomic_DNA"/>
</dbReference>
<organism evidence="2 3">
    <name type="scientific">Candidatus Lokiarchaeum ossiferum</name>
    <dbReference type="NCBI Taxonomy" id="2951803"/>
    <lineage>
        <taxon>Archaea</taxon>
        <taxon>Promethearchaeati</taxon>
        <taxon>Promethearchaeota</taxon>
        <taxon>Promethearchaeia</taxon>
        <taxon>Promethearchaeales</taxon>
        <taxon>Promethearchaeaceae</taxon>
        <taxon>Candidatus Lokiarchaeum</taxon>
    </lineage>
</organism>
<dbReference type="InterPro" id="IPR023213">
    <property type="entry name" value="CAT-like_dom_sf"/>
</dbReference>
<evidence type="ECO:0000313" key="3">
    <source>
        <dbReference type="Proteomes" id="UP001208689"/>
    </source>
</evidence>
<dbReference type="Proteomes" id="UP001208689">
    <property type="component" value="Chromosome"/>
</dbReference>